<feature type="region of interest" description="Disordered" evidence="1">
    <location>
        <begin position="1"/>
        <end position="78"/>
    </location>
</feature>
<feature type="compositionally biased region" description="Basic and acidic residues" evidence="1">
    <location>
        <begin position="46"/>
        <end position="56"/>
    </location>
</feature>
<keyword evidence="3" id="KW-1185">Reference proteome</keyword>
<name>A0A166VI16_9HYPO</name>
<evidence type="ECO:0000313" key="3">
    <source>
        <dbReference type="Proteomes" id="UP000078544"/>
    </source>
</evidence>
<reference evidence="2 3" key="1">
    <citation type="journal article" date="2016" name="Genome Biol. Evol.">
        <title>Divergent and convergent evolution of fungal pathogenicity.</title>
        <authorList>
            <person name="Shang Y."/>
            <person name="Xiao G."/>
            <person name="Zheng P."/>
            <person name="Cen K."/>
            <person name="Zhan S."/>
            <person name="Wang C."/>
        </authorList>
    </citation>
    <scope>NUCLEOTIDE SEQUENCE [LARGE SCALE GENOMIC DNA]</scope>
    <source>
        <strain evidence="2 3">RCEF 2490</strain>
    </source>
</reference>
<dbReference type="AlphaFoldDB" id="A0A166VI16"/>
<feature type="compositionally biased region" description="Polar residues" evidence="1">
    <location>
        <begin position="21"/>
        <end position="35"/>
    </location>
</feature>
<protein>
    <submittedName>
        <fullName evidence="2">Uncharacterized protein</fullName>
    </submittedName>
</protein>
<gene>
    <name evidence="2" type="ORF">AAL_01149</name>
</gene>
<proteinExistence type="predicted"/>
<accession>A0A166VI16</accession>
<comment type="caution">
    <text evidence="2">The sequence shown here is derived from an EMBL/GenBank/DDBJ whole genome shotgun (WGS) entry which is preliminary data.</text>
</comment>
<dbReference type="Pfam" id="PF17242">
    <property type="entry name" value="DUF5315"/>
    <property type="match status" value="1"/>
</dbReference>
<dbReference type="STRING" id="1081109.A0A166VI16"/>
<dbReference type="EMBL" id="AZGY01000001">
    <property type="protein sequence ID" value="OAA33684.1"/>
    <property type="molecule type" value="Genomic_DNA"/>
</dbReference>
<evidence type="ECO:0000256" key="1">
    <source>
        <dbReference type="SAM" id="MobiDB-lite"/>
    </source>
</evidence>
<organism evidence="2 3">
    <name type="scientific">Moelleriella libera RCEF 2490</name>
    <dbReference type="NCBI Taxonomy" id="1081109"/>
    <lineage>
        <taxon>Eukaryota</taxon>
        <taxon>Fungi</taxon>
        <taxon>Dikarya</taxon>
        <taxon>Ascomycota</taxon>
        <taxon>Pezizomycotina</taxon>
        <taxon>Sordariomycetes</taxon>
        <taxon>Hypocreomycetidae</taxon>
        <taxon>Hypocreales</taxon>
        <taxon>Clavicipitaceae</taxon>
        <taxon>Moelleriella</taxon>
    </lineage>
</organism>
<evidence type="ECO:0000313" key="2">
    <source>
        <dbReference type="EMBL" id="OAA33684.1"/>
    </source>
</evidence>
<dbReference type="Proteomes" id="UP000078544">
    <property type="component" value="Unassembled WGS sequence"/>
</dbReference>
<sequence length="265" mass="28896">MSRARASSRTPPPALFLHPSSGASHATLPSFSTQGVVADQHVPATRSEHIDPERSASTRSDSGAASRPQRIARAASVRSTDRIDALWAEMQAALEEAESSASGGTRVFGLGHEQKLAELRSAQIGLAQAWARSEAEEATVTSSHDEATSSIGSEAHNLRSTFESLDYDDKNGTGQVKTFSRSTKNAYEGKPENFYQFTAGVKEETEMDIALGRKRRQANDKYFERVNDGVVHVVAKLEEVAKAMHAVEKESQGTWNERTSVDKQY</sequence>
<dbReference type="OrthoDB" id="4158841at2759"/>